<keyword evidence="2" id="KW-0678">Repressor</keyword>
<comment type="similarity">
    <text evidence="1 2">Belongs to the Iojap/RsfS family.</text>
</comment>
<dbReference type="NCBIfam" id="TIGR00090">
    <property type="entry name" value="rsfS_iojap_ybeB"/>
    <property type="match status" value="1"/>
</dbReference>
<dbReference type="GO" id="GO:0043023">
    <property type="term" value="F:ribosomal large subunit binding"/>
    <property type="evidence" value="ECO:0007669"/>
    <property type="project" value="TreeGrafter"/>
</dbReference>
<dbReference type="InterPro" id="IPR043519">
    <property type="entry name" value="NT_sf"/>
</dbReference>
<dbReference type="KEGG" id="tsq:D3A95_03420"/>
<dbReference type="PANTHER" id="PTHR21043:SF0">
    <property type="entry name" value="MITOCHONDRIAL ASSEMBLY OF RIBOSOMAL LARGE SUBUNIT PROTEIN 1"/>
    <property type="match status" value="1"/>
</dbReference>
<evidence type="ECO:0000313" key="4">
    <source>
        <dbReference type="Proteomes" id="UP000261812"/>
    </source>
</evidence>
<dbReference type="GO" id="GO:0042256">
    <property type="term" value="P:cytosolic ribosome assembly"/>
    <property type="evidence" value="ECO:0007669"/>
    <property type="project" value="UniProtKB-UniRule"/>
</dbReference>
<dbReference type="InterPro" id="IPR004394">
    <property type="entry name" value="Iojap/RsfS/C7orf30"/>
</dbReference>
<reference evidence="4" key="1">
    <citation type="submission" date="2018-09" db="EMBL/GenBank/DDBJ databases">
        <title>Complete genome sequence of thermophilic cyanobacteria strain Thermosynechococcus elongatus PKUAC-SCTE542.</title>
        <authorList>
            <person name="Liang Y."/>
            <person name="Tang J."/>
            <person name="Daroch M."/>
        </authorList>
    </citation>
    <scope>NUCLEOTIDE SEQUENCE [LARGE SCALE GENOMIC DNA]</scope>
    <source>
        <strain evidence="4">E542</strain>
    </source>
</reference>
<comment type="subcellular location">
    <subcellularLocation>
        <location evidence="2">Cytoplasm</location>
    </subcellularLocation>
</comment>
<gene>
    <name evidence="2 3" type="primary">rsfS</name>
    <name evidence="3" type="ORF">D3A95_03420</name>
</gene>
<keyword evidence="2" id="KW-0810">Translation regulation</keyword>
<dbReference type="SUPFAM" id="SSF81301">
    <property type="entry name" value="Nucleotidyltransferase"/>
    <property type="match status" value="1"/>
</dbReference>
<evidence type="ECO:0000256" key="1">
    <source>
        <dbReference type="ARBA" id="ARBA00010574"/>
    </source>
</evidence>
<dbReference type="RefSeq" id="WP_181496254.1">
    <property type="nucleotide sequence ID" value="NZ_CP032152.1"/>
</dbReference>
<dbReference type="PANTHER" id="PTHR21043">
    <property type="entry name" value="IOJAP SUPERFAMILY ORTHOLOG"/>
    <property type="match status" value="1"/>
</dbReference>
<keyword evidence="2" id="KW-0963">Cytoplasm</keyword>
<dbReference type="HAMAP" id="MF_01477">
    <property type="entry name" value="Iojap_RsfS"/>
    <property type="match status" value="1"/>
</dbReference>
<protein>
    <recommendedName>
        <fullName evidence="2">Ribosomal silencing factor RsfS</fullName>
    </recommendedName>
</protein>
<comment type="subunit">
    <text evidence="2">Interacts with ribosomal protein uL14 (rplN).</text>
</comment>
<dbReference type="GO" id="GO:0090071">
    <property type="term" value="P:negative regulation of ribosome biogenesis"/>
    <property type="evidence" value="ECO:0007669"/>
    <property type="project" value="UniProtKB-UniRule"/>
</dbReference>
<accession>A0A3B7MCC9</accession>
<evidence type="ECO:0000313" key="3">
    <source>
        <dbReference type="EMBL" id="AXY67522.1"/>
    </source>
</evidence>
<name>A0A3B7MCC9_9CYAN</name>
<proteinExistence type="inferred from homology"/>
<organism evidence="3 4">
    <name type="scientific">Thermosynechococcus sichuanensis E542</name>
    <dbReference type="NCBI Taxonomy" id="2016101"/>
    <lineage>
        <taxon>Bacteria</taxon>
        <taxon>Bacillati</taxon>
        <taxon>Cyanobacteriota</taxon>
        <taxon>Cyanophyceae</taxon>
        <taxon>Acaryochloridales</taxon>
        <taxon>Thermosynechococcaceae</taxon>
        <taxon>Thermosynechococcus</taxon>
        <taxon>Thermosynechococcus sichuanensis</taxon>
    </lineage>
</organism>
<sequence length="139" mass="15706">MRLGDSSLTIQQMQRVAAITDPSLKLAWTAAYAADDRKGVDICLLDVSGVSYLTDYFVIITGLSKTQVRAIYQGIEEAALEHCQRQPQHIEGQAECSWVLMDYGDVIVHVQLPKERQYYNLEAFWGHAQRIPFESLVTT</sequence>
<dbReference type="Gene3D" id="3.30.460.10">
    <property type="entry name" value="Beta Polymerase, domain 2"/>
    <property type="match status" value="1"/>
</dbReference>
<keyword evidence="4" id="KW-1185">Reference proteome</keyword>
<evidence type="ECO:0000256" key="2">
    <source>
        <dbReference type="HAMAP-Rule" id="MF_01477"/>
    </source>
</evidence>
<dbReference type="GO" id="GO:0005737">
    <property type="term" value="C:cytoplasm"/>
    <property type="evidence" value="ECO:0007669"/>
    <property type="project" value="UniProtKB-SubCell"/>
</dbReference>
<dbReference type="EMBL" id="CP032152">
    <property type="protein sequence ID" value="AXY67522.1"/>
    <property type="molecule type" value="Genomic_DNA"/>
</dbReference>
<dbReference type="AlphaFoldDB" id="A0A3B7MCC9"/>
<dbReference type="GO" id="GO:0017148">
    <property type="term" value="P:negative regulation of translation"/>
    <property type="evidence" value="ECO:0007669"/>
    <property type="project" value="UniProtKB-UniRule"/>
</dbReference>
<dbReference type="Proteomes" id="UP000261812">
    <property type="component" value="Chromosome"/>
</dbReference>
<comment type="function">
    <text evidence="2">Functions as a ribosomal silencing factor. Interacts with ribosomal protein uL14 (rplN), blocking formation of intersubunit bridge B8. Prevents association of the 30S and 50S ribosomal subunits and the formation of functional ribosomes, thus repressing translation.</text>
</comment>
<dbReference type="Pfam" id="PF02410">
    <property type="entry name" value="RsfS"/>
    <property type="match status" value="1"/>
</dbReference>